<dbReference type="InterPro" id="IPR003382">
    <property type="entry name" value="Flavoprotein"/>
</dbReference>
<gene>
    <name evidence="5" type="primary">ubiX</name>
    <name evidence="8" type="ORF">MKK62_26055</name>
</gene>
<feature type="binding site" evidence="5">
    <location>
        <position position="168"/>
    </location>
    <ligand>
        <name>dimethylallyl phosphate</name>
        <dbReference type="ChEBI" id="CHEBI:88052"/>
    </ligand>
</feature>
<dbReference type="HAMAP" id="MF_01984">
    <property type="entry name" value="ubiX_pad"/>
    <property type="match status" value="1"/>
</dbReference>
<evidence type="ECO:0000256" key="3">
    <source>
        <dbReference type="ARBA" id="ARBA00022643"/>
    </source>
</evidence>
<sequence>MRVIVAITGATGAIFGIRLLERLGEIPDVETHLIMSRWARMNINAETGYSAKYVQSLADVTYSEGDQGAAVSSGSFRVEAMIVAPCSMRTLAAIRHGLADNLITRAADVILKERRNLVLLPRETPLNAIHLDNMLELARLGVSICPPMPAFYHHPDSLDDMIHHITVRAIDQLGLNVIYDKRWTGLPHDPRSNKHRSTSAPADHDGSHSPDTMMWEAVADNAIDELRQWTQTELLDHLDAADPHAEVRVYHNDTGRVVVIATGDVAAFQPPTPPHPLVRRPPHTWHFNRAALP</sequence>
<accession>A0ABY3VK27</accession>
<dbReference type="Proteomes" id="UP001055336">
    <property type="component" value="Chromosome"/>
</dbReference>
<proteinExistence type="inferred from homology"/>
<comment type="caution">
    <text evidence="5">Lacks conserved residue(s) required for the propagation of feature annotation.</text>
</comment>
<reference evidence="8" key="1">
    <citation type="submission" date="2022-08" db="EMBL/GenBank/DDBJ databases">
        <title>Whole genome sequencing of non-tuberculosis mycobacteria type-strains.</title>
        <authorList>
            <person name="Igarashi Y."/>
            <person name="Osugi A."/>
            <person name="Mitarai S."/>
        </authorList>
    </citation>
    <scope>NUCLEOTIDE SEQUENCE</scope>
    <source>
        <strain evidence="8">DSM 45127</strain>
    </source>
</reference>
<comment type="function">
    <text evidence="5">Flavin prenyltransferase that catalyzes the synthesis of the prenylated FMN cofactor (prenyl-FMN) for 4-hydroxy-3-polyprenylbenzoic acid decarboxylase UbiD. The prenyltransferase is metal-independent and links a dimethylallyl moiety from dimethylallyl monophosphate (DMAP) to the flavin N5 and C6 atoms of FMN.</text>
</comment>
<evidence type="ECO:0000313" key="8">
    <source>
        <dbReference type="EMBL" id="UMB69750.1"/>
    </source>
</evidence>
<keyword evidence="1 5" id="KW-0637">Prenyltransferase</keyword>
<dbReference type="PANTHER" id="PTHR43374">
    <property type="entry name" value="FLAVIN PRENYLTRANSFERASE"/>
    <property type="match status" value="1"/>
</dbReference>
<dbReference type="NCBIfam" id="TIGR00421">
    <property type="entry name" value="ubiX_pad"/>
    <property type="match status" value="1"/>
</dbReference>
<evidence type="ECO:0000256" key="2">
    <source>
        <dbReference type="ARBA" id="ARBA00022630"/>
    </source>
</evidence>
<dbReference type="EC" id="2.5.1.129" evidence="5"/>
<dbReference type="Gene3D" id="3.40.50.1950">
    <property type="entry name" value="Flavin prenyltransferase-like"/>
    <property type="match status" value="1"/>
</dbReference>
<protein>
    <recommendedName>
        <fullName evidence="5">Flavin prenyltransferase UbiX</fullName>
        <ecNumber evidence="5">2.5.1.129</ecNumber>
    </recommendedName>
</protein>
<dbReference type="EMBL" id="CP092488">
    <property type="protein sequence ID" value="UMB69750.1"/>
    <property type="molecule type" value="Genomic_DNA"/>
</dbReference>
<evidence type="ECO:0000256" key="5">
    <source>
        <dbReference type="HAMAP-Rule" id="MF_01984"/>
    </source>
</evidence>
<keyword evidence="2 5" id="KW-0285">Flavoprotein</keyword>
<feature type="binding site" evidence="5">
    <location>
        <begin position="9"/>
        <end position="11"/>
    </location>
    <ligand>
        <name>FMN</name>
        <dbReference type="ChEBI" id="CHEBI:58210"/>
    </ligand>
</feature>
<evidence type="ECO:0000256" key="4">
    <source>
        <dbReference type="ARBA" id="ARBA00022679"/>
    </source>
</evidence>
<evidence type="ECO:0000256" key="6">
    <source>
        <dbReference type="SAM" id="MobiDB-lite"/>
    </source>
</evidence>
<keyword evidence="3 5" id="KW-0288">FMN</keyword>
<organism evidence="8 9">
    <name type="scientific">Mycobacterium paraterrae</name>
    <dbReference type="NCBI Taxonomy" id="577492"/>
    <lineage>
        <taxon>Bacteria</taxon>
        <taxon>Bacillati</taxon>
        <taxon>Actinomycetota</taxon>
        <taxon>Actinomycetes</taxon>
        <taxon>Mycobacteriales</taxon>
        <taxon>Mycobacteriaceae</taxon>
        <taxon>Mycobacterium</taxon>
    </lineage>
</organism>
<feature type="domain" description="Flavoprotein" evidence="7">
    <location>
        <begin position="1"/>
        <end position="164"/>
    </location>
</feature>
<evidence type="ECO:0000259" key="7">
    <source>
        <dbReference type="Pfam" id="PF02441"/>
    </source>
</evidence>
<dbReference type="InterPro" id="IPR004507">
    <property type="entry name" value="UbiX-like"/>
</dbReference>
<keyword evidence="4 5" id="KW-0808">Transferase</keyword>
<name>A0ABY3VK27_9MYCO</name>
<dbReference type="SUPFAM" id="SSF52507">
    <property type="entry name" value="Homo-oligomeric flavin-containing Cys decarboxylases, HFCD"/>
    <property type="match status" value="1"/>
</dbReference>
<dbReference type="Pfam" id="PF02441">
    <property type="entry name" value="Flavoprotein"/>
    <property type="match status" value="1"/>
</dbReference>
<comment type="similarity">
    <text evidence="5">Belongs to the UbiX/PAD1 family.</text>
</comment>
<keyword evidence="9" id="KW-1185">Reference proteome</keyword>
<dbReference type="PANTHER" id="PTHR43374:SF1">
    <property type="entry name" value="FLAVIN PRENYLTRANSFERASE PAD1, MITOCHONDRIAL"/>
    <property type="match status" value="1"/>
</dbReference>
<evidence type="ECO:0000256" key="1">
    <source>
        <dbReference type="ARBA" id="ARBA00022602"/>
    </source>
</evidence>
<feature type="region of interest" description="Disordered" evidence="6">
    <location>
        <begin position="186"/>
        <end position="210"/>
    </location>
</feature>
<dbReference type="NCBIfam" id="NF004685">
    <property type="entry name" value="PRK06029.1"/>
    <property type="match status" value="1"/>
</dbReference>
<feature type="binding site" evidence="5">
    <location>
        <begin position="87"/>
        <end position="90"/>
    </location>
    <ligand>
        <name>FMN</name>
        <dbReference type="ChEBI" id="CHEBI:58210"/>
    </ligand>
</feature>
<feature type="binding site" evidence="5">
    <location>
        <position position="122"/>
    </location>
    <ligand>
        <name>FMN</name>
        <dbReference type="ChEBI" id="CHEBI:58210"/>
    </ligand>
</feature>
<feature type="binding site" evidence="5">
    <location>
        <position position="36"/>
    </location>
    <ligand>
        <name>FMN</name>
        <dbReference type="ChEBI" id="CHEBI:58210"/>
    </ligand>
</feature>
<feature type="binding site" evidence="5">
    <location>
        <position position="152"/>
    </location>
    <ligand>
        <name>dimethylallyl phosphate</name>
        <dbReference type="ChEBI" id="CHEBI:88052"/>
    </ligand>
</feature>
<comment type="catalytic activity">
    <reaction evidence="5">
        <text>dimethylallyl phosphate + FMNH2 = prenylated FMNH2 + phosphate</text>
        <dbReference type="Rhea" id="RHEA:37743"/>
        <dbReference type="ChEBI" id="CHEBI:43474"/>
        <dbReference type="ChEBI" id="CHEBI:57618"/>
        <dbReference type="ChEBI" id="CHEBI:87467"/>
        <dbReference type="ChEBI" id="CHEBI:88052"/>
        <dbReference type="EC" id="2.5.1.129"/>
    </reaction>
</comment>
<dbReference type="InterPro" id="IPR036551">
    <property type="entry name" value="Flavin_trans-like"/>
</dbReference>
<evidence type="ECO:0000313" key="9">
    <source>
        <dbReference type="Proteomes" id="UP001055336"/>
    </source>
</evidence>